<evidence type="ECO:0000313" key="1">
    <source>
        <dbReference type="EMBL" id="WHY49838.1"/>
    </source>
</evidence>
<accession>A0AAX3WPS0</accession>
<reference evidence="1" key="1">
    <citation type="submission" date="2023-05" db="EMBL/GenBank/DDBJ databases">
        <title>Comparative genomics of Bacillaceae isolates and their secondary metabolite potential.</title>
        <authorList>
            <person name="Song L."/>
            <person name="Nielsen L.J."/>
            <person name="Mohite O."/>
            <person name="Xu X."/>
            <person name="Weber T."/>
            <person name="Kovacs A.T."/>
        </authorList>
    </citation>
    <scope>NUCLEOTIDE SEQUENCE</scope>
    <source>
        <strain evidence="1">LY1</strain>
    </source>
</reference>
<evidence type="ECO:0008006" key="3">
    <source>
        <dbReference type="Google" id="ProtNLM"/>
    </source>
</evidence>
<gene>
    <name evidence="1" type="ORF">QNH24_16045</name>
</gene>
<dbReference type="AlphaFoldDB" id="A0AAX3WPS0"/>
<protein>
    <recommendedName>
        <fullName evidence="3">HTH merR-type domain-containing protein</fullName>
    </recommendedName>
</protein>
<dbReference type="Proteomes" id="UP001178322">
    <property type="component" value="Chromosome"/>
</dbReference>
<proteinExistence type="predicted"/>
<evidence type="ECO:0000313" key="2">
    <source>
        <dbReference type="Proteomes" id="UP001178322"/>
    </source>
</evidence>
<sequence length="82" mass="9369">MDVKEMSSFSGYSISRIYEHLQEIRLIDEGFAFGNDGVTIFSFDESAAYMIMLRTIEATGRVKKGIVALFKALGKYEYLNRK</sequence>
<dbReference type="RefSeq" id="WP_283868560.1">
    <property type="nucleotide sequence ID" value="NZ_CP126101.1"/>
</dbReference>
<name>A0AAX3WPS0_9BACI</name>
<dbReference type="EMBL" id="CP126101">
    <property type="protein sequence ID" value="WHY49838.1"/>
    <property type="molecule type" value="Genomic_DNA"/>
</dbReference>
<organism evidence="1 2">
    <name type="scientific">Lysinibacillus pakistanensis</name>
    <dbReference type="NCBI Taxonomy" id="759811"/>
    <lineage>
        <taxon>Bacteria</taxon>
        <taxon>Bacillati</taxon>
        <taxon>Bacillota</taxon>
        <taxon>Bacilli</taxon>
        <taxon>Bacillales</taxon>
        <taxon>Bacillaceae</taxon>
        <taxon>Lysinibacillus</taxon>
    </lineage>
</organism>